<dbReference type="CDD" id="cd00075">
    <property type="entry name" value="HATPase"/>
    <property type="match status" value="1"/>
</dbReference>
<dbReference type="GO" id="GO:0000160">
    <property type="term" value="P:phosphorelay signal transduction system"/>
    <property type="evidence" value="ECO:0007669"/>
    <property type="project" value="UniProtKB-KW"/>
</dbReference>
<feature type="domain" description="Histidine kinase" evidence="10">
    <location>
        <begin position="791"/>
        <end position="999"/>
    </location>
</feature>
<feature type="domain" description="DRBM" evidence="11">
    <location>
        <begin position="422"/>
        <end position="494"/>
    </location>
</feature>
<reference evidence="12" key="1">
    <citation type="journal article" date="2023" name="Int. J. Syst. Evol. Microbiol.">
        <title>Mesoterricola silvestris gen. nov., sp. nov., Mesoterricola sediminis sp. nov., Geothrix oryzae sp. nov., Geothrix edaphica sp. nov., Geothrix rubra sp. nov., and Geothrix limicola sp. nov., six novel members of Acidobacteriota isolated from soils.</title>
        <authorList>
            <person name="Itoh H."/>
            <person name="Sugisawa Y."/>
            <person name="Mise K."/>
            <person name="Xu Z."/>
            <person name="Kuniyasu M."/>
            <person name="Ushijima N."/>
            <person name="Kawano K."/>
            <person name="Kobayashi E."/>
            <person name="Shiratori Y."/>
            <person name="Masuda Y."/>
            <person name="Senoo K."/>
        </authorList>
    </citation>
    <scope>NUCLEOTIDE SEQUENCE</scope>
    <source>
        <strain evidence="12">W786</strain>
    </source>
</reference>
<dbReference type="PROSITE" id="PS50137">
    <property type="entry name" value="DS_RBD"/>
    <property type="match status" value="2"/>
</dbReference>
<dbReference type="SUPFAM" id="SSF54768">
    <property type="entry name" value="dsRNA-binding domain-like"/>
    <property type="match status" value="2"/>
</dbReference>
<keyword evidence="7 9" id="KW-0694">RNA-binding</keyword>
<evidence type="ECO:0000256" key="3">
    <source>
        <dbReference type="ARBA" id="ARBA00012438"/>
    </source>
</evidence>
<dbReference type="InterPro" id="IPR005467">
    <property type="entry name" value="His_kinase_dom"/>
</dbReference>
<evidence type="ECO:0000259" key="10">
    <source>
        <dbReference type="PROSITE" id="PS50109"/>
    </source>
</evidence>
<dbReference type="Pfam" id="PF00035">
    <property type="entry name" value="dsrm"/>
    <property type="match status" value="1"/>
</dbReference>
<dbReference type="InterPro" id="IPR004358">
    <property type="entry name" value="Sig_transdc_His_kin-like_C"/>
</dbReference>
<dbReference type="PRINTS" id="PR00344">
    <property type="entry name" value="BCTRLSENSOR"/>
</dbReference>
<evidence type="ECO:0000256" key="4">
    <source>
        <dbReference type="ARBA" id="ARBA00022553"/>
    </source>
</evidence>
<accession>A0AA48KCR6</accession>
<dbReference type="KEGG" id="msea:METESE_05650"/>
<evidence type="ECO:0000259" key="11">
    <source>
        <dbReference type="PROSITE" id="PS50137"/>
    </source>
</evidence>
<dbReference type="PROSITE" id="PS50109">
    <property type="entry name" value="HIS_KIN"/>
    <property type="match status" value="1"/>
</dbReference>
<evidence type="ECO:0000256" key="9">
    <source>
        <dbReference type="PROSITE-ProRule" id="PRU00266"/>
    </source>
</evidence>
<dbReference type="GO" id="GO:0006396">
    <property type="term" value="P:RNA processing"/>
    <property type="evidence" value="ECO:0007669"/>
    <property type="project" value="InterPro"/>
</dbReference>
<evidence type="ECO:0000256" key="5">
    <source>
        <dbReference type="ARBA" id="ARBA00022679"/>
    </source>
</evidence>
<protein>
    <recommendedName>
        <fullName evidence="3">histidine kinase</fullName>
        <ecNumber evidence="3">2.7.13.3</ecNumber>
    </recommendedName>
</protein>
<dbReference type="InterPro" id="IPR003594">
    <property type="entry name" value="HATPase_dom"/>
</dbReference>
<keyword evidence="8" id="KW-0902">Two-component regulatory system</keyword>
<dbReference type="RefSeq" id="WP_316411040.1">
    <property type="nucleotide sequence ID" value="NZ_AP027081.1"/>
</dbReference>
<dbReference type="Gene3D" id="3.30.160.20">
    <property type="match status" value="2"/>
</dbReference>
<keyword evidence="5" id="KW-0808">Transferase</keyword>
<keyword evidence="4" id="KW-0597">Phosphoprotein</keyword>
<proteinExistence type="inferred from homology"/>
<dbReference type="SUPFAM" id="SSF55874">
    <property type="entry name" value="ATPase domain of HSP90 chaperone/DNA topoisomerase II/histidine kinase"/>
    <property type="match status" value="1"/>
</dbReference>
<dbReference type="SMART" id="SM00358">
    <property type="entry name" value="DSRM"/>
    <property type="match status" value="2"/>
</dbReference>
<dbReference type="GO" id="GO:0004673">
    <property type="term" value="F:protein histidine kinase activity"/>
    <property type="evidence" value="ECO:0007669"/>
    <property type="project" value="UniProtKB-EC"/>
</dbReference>
<dbReference type="GO" id="GO:0004525">
    <property type="term" value="F:ribonuclease III activity"/>
    <property type="evidence" value="ECO:0007669"/>
    <property type="project" value="InterPro"/>
</dbReference>
<evidence type="ECO:0000256" key="7">
    <source>
        <dbReference type="ARBA" id="ARBA00022884"/>
    </source>
</evidence>
<dbReference type="PANTHER" id="PTHR44936:SF9">
    <property type="entry name" value="SENSOR PROTEIN CREC"/>
    <property type="match status" value="1"/>
</dbReference>
<name>A0AA48KCR6_9BACT</name>
<evidence type="ECO:0000256" key="2">
    <source>
        <dbReference type="ARBA" id="ARBA00010183"/>
    </source>
</evidence>
<comment type="catalytic activity">
    <reaction evidence="1">
        <text>ATP + protein L-histidine = ADP + protein N-phospho-L-histidine.</text>
        <dbReference type="EC" id="2.7.13.3"/>
    </reaction>
</comment>
<comment type="similarity">
    <text evidence="2">Belongs to the ribonuclease III family.</text>
</comment>
<dbReference type="EMBL" id="AP027081">
    <property type="protein sequence ID" value="BDU75607.1"/>
    <property type="molecule type" value="Genomic_DNA"/>
</dbReference>
<dbReference type="InterPro" id="IPR014720">
    <property type="entry name" value="dsRBD_dom"/>
</dbReference>
<feature type="domain" description="DRBM" evidence="11">
    <location>
        <begin position="169"/>
        <end position="237"/>
    </location>
</feature>
<dbReference type="InterPro" id="IPR036389">
    <property type="entry name" value="RNase_III_sf"/>
</dbReference>
<sequence>MRHLLDPVLAAAPWPAFETLPADLQAPLAALGAALPVEVSRPALMACCLCFRPPSPQGDRVGRLLGHLGRSAHTLATVSHLQRRHGFLEEGTANTLRAALARPDALEARLGPLLPSDRWRPVGGGLVQPREEATFRILGLLSLSQPFPALVADLAGAFDACLGSAWRKDPKTQLQESAAAAGLPAPTYALLAQEGPDHRPNFRVEVRLGAHRVEAQGASRKQAEKAAADGLLAALVKAGRLAPPRELAGGQPLRLPPVKDPRRIRAAEALLGGTFSDPRLVEAALAHPSLAPGRVSQATLASFGAWALEDHLLRAMVPHLAEDHDMFIRPKAAVMAAVHNGVLARDPACAELGRLVWASPRTRLDAAARIQVGVEAFRALLGAAWLDAGHALDGFAARAEGLLAGRRALLEAYAESDRGRVDPKTLLQEVAVCAGRVAAYASRREGGPDHAPVFTGTASLTRAGRDPIAWAARASAVKAAEKTAARVLLAPLLDEAVPPGAEGPCRRLVEELLEGVAQVPFRWEALRTQRLLAARDLADPDPAIRLRGAESLLALASRLDLDPARLLAALATRGLEGGGALRRHLAAWSTGTDLASARWDEGGLLPDLGADPAFLSLQGLNSLLGKLASGRRQVVDGPRLMADLGRLRLGGLTLAADPAPPDLRWLEATGVVLELLAFVLEGVERSGAEACALAWEPSPSGGWTAVLRAPGLAAVPEAALWTGGAHQALLEACLPGARVTLAEDVWRLEAAQLPEALDVPAGFPLDQAHALIRTVLAAPAIDPDQARLAAVTLHDYKNALLSMDTCLRAARAARTARYERLAEAERCQQQARALWEQFRETLGGAVDYRFEVQDLQGLLRTFLSRAHQLLPPGVAIASEGLGGACPVVCDGDLLLTVLDNLLKNAVSAMAGRGSVRLRWGLAPGGDAVRVELEDAGPGLPPAVSEALARRVAPASSTRPGRVGLGLLNAQRIARLHGGAFEITGGPGGTTAVLRLPLAAPGEGAA</sequence>
<evidence type="ECO:0000256" key="1">
    <source>
        <dbReference type="ARBA" id="ARBA00000085"/>
    </source>
</evidence>
<evidence type="ECO:0000256" key="8">
    <source>
        <dbReference type="ARBA" id="ARBA00023012"/>
    </source>
</evidence>
<gene>
    <name evidence="12" type="ORF">METESE_05650</name>
</gene>
<dbReference type="Gene3D" id="3.30.565.10">
    <property type="entry name" value="Histidine kinase-like ATPase, C-terminal domain"/>
    <property type="match status" value="1"/>
</dbReference>
<evidence type="ECO:0000256" key="6">
    <source>
        <dbReference type="ARBA" id="ARBA00022777"/>
    </source>
</evidence>
<evidence type="ECO:0000313" key="13">
    <source>
        <dbReference type="Proteomes" id="UP001228113"/>
    </source>
</evidence>
<dbReference type="PANTHER" id="PTHR44936">
    <property type="entry name" value="SENSOR PROTEIN CREC"/>
    <property type="match status" value="1"/>
</dbReference>
<keyword evidence="6" id="KW-0418">Kinase</keyword>
<dbReference type="GO" id="GO:0003723">
    <property type="term" value="F:RNA binding"/>
    <property type="evidence" value="ECO:0007669"/>
    <property type="project" value="UniProtKB-UniRule"/>
</dbReference>
<dbReference type="InterPro" id="IPR036890">
    <property type="entry name" value="HATPase_C_sf"/>
</dbReference>
<dbReference type="CDD" id="cd10845">
    <property type="entry name" value="DSRM_RNAse_III_family"/>
    <property type="match status" value="1"/>
</dbReference>
<dbReference type="Pfam" id="PF02518">
    <property type="entry name" value="HATPase_c"/>
    <property type="match status" value="1"/>
</dbReference>
<dbReference type="EC" id="2.7.13.3" evidence="3"/>
<dbReference type="SMART" id="SM00387">
    <property type="entry name" value="HATPase_c"/>
    <property type="match status" value="1"/>
</dbReference>
<organism evidence="12 13">
    <name type="scientific">Mesoterricola sediminis</name>
    <dbReference type="NCBI Taxonomy" id="2927980"/>
    <lineage>
        <taxon>Bacteria</taxon>
        <taxon>Pseudomonadati</taxon>
        <taxon>Acidobacteriota</taxon>
        <taxon>Holophagae</taxon>
        <taxon>Holophagales</taxon>
        <taxon>Holophagaceae</taxon>
        <taxon>Mesoterricola</taxon>
    </lineage>
</organism>
<dbReference type="Proteomes" id="UP001228113">
    <property type="component" value="Chromosome"/>
</dbReference>
<dbReference type="SUPFAM" id="SSF69065">
    <property type="entry name" value="RNase III domain-like"/>
    <property type="match status" value="1"/>
</dbReference>
<dbReference type="AlphaFoldDB" id="A0AA48KCR6"/>
<keyword evidence="13" id="KW-1185">Reference proteome</keyword>
<dbReference type="InterPro" id="IPR050980">
    <property type="entry name" value="2C_sensor_his_kinase"/>
</dbReference>
<evidence type="ECO:0000313" key="12">
    <source>
        <dbReference type="EMBL" id="BDU75607.1"/>
    </source>
</evidence>